<reference evidence="2 3" key="1">
    <citation type="submission" date="2014-04" db="EMBL/GenBank/DDBJ databases">
        <authorList>
            <consortium name="DOE Joint Genome Institute"/>
            <person name="Kuo A."/>
            <person name="Ruytinx J."/>
            <person name="Rineau F."/>
            <person name="Colpaert J."/>
            <person name="Kohler A."/>
            <person name="Nagy L.G."/>
            <person name="Floudas D."/>
            <person name="Copeland A."/>
            <person name="Barry K.W."/>
            <person name="Cichocki N."/>
            <person name="Veneault-Fourrey C."/>
            <person name="LaButti K."/>
            <person name="Lindquist E.A."/>
            <person name="Lipzen A."/>
            <person name="Lundell T."/>
            <person name="Morin E."/>
            <person name="Murat C."/>
            <person name="Sun H."/>
            <person name="Tunlid A."/>
            <person name="Henrissat B."/>
            <person name="Grigoriev I.V."/>
            <person name="Hibbett D.S."/>
            <person name="Martin F."/>
            <person name="Nordberg H.P."/>
            <person name="Cantor M.N."/>
            <person name="Hua S.X."/>
        </authorList>
    </citation>
    <scope>NUCLEOTIDE SEQUENCE [LARGE SCALE GENOMIC DNA]</scope>
    <source>
        <strain evidence="2 3">UH-Slu-Lm8-n1</strain>
    </source>
</reference>
<keyword evidence="3" id="KW-1185">Reference proteome</keyword>
<accession>A0A0D0A0X7</accession>
<dbReference type="AlphaFoldDB" id="A0A0D0A0X7"/>
<feature type="compositionally biased region" description="Basic and acidic residues" evidence="1">
    <location>
        <begin position="51"/>
        <end position="62"/>
    </location>
</feature>
<proteinExistence type="predicted"/>
<evidence type="ECO:0000313" key="2">
    <source>
        <dbReference type="EMBL" id="KIK31834.1"/>
    </source>
</evidence>
<organism evidence="2 3">
    <name type="scientific">Suillus luteus UH-Slu-Lm8-n1</name>
    <dbReference type="NCBI Taxonomy" id="930992"/>
    <lineage>
        <taxon>Eukaryota</taxon>
        <taxon>Fungi</taxon>
        <taxon>Dikarya</taxon>
        <taxon>Basidiomycota</taxon>
        <taxon>Agaricomycotina</taxon>
        <taxon>Agaricomycetes</taxon>
        <taxon>Agaricomycetidae</taxon>
        <taxon>Boletales</taxon>
        <taxon>Suillineae</taxon>
        <taxon>Suillaceae</taxon>
        <taxon>Suillus</taxon>
    </lineage>
</organism>
<dbReference type="HOGENOM" id="CLU_1620165_0_0_1"/>
<sequence length="164" mass="18115">MSPESDWDSSSMDSRPSGFNDGAEAILMNANFEIDAPGGGEEDNQSGSSPESHKGCQRHDGHGQGAPALEPLNGNLGNIDESSLKRKMRDENETLHIRDITNAWEASVPAIELPPSKRMKLDKPSESFEERLARSRVKIVQEVFLVLKALDRIKELLDEQTCDL</sequence>
<dbReference type="Proteomes" id="UP000054485">
    <property type="component" value="Unassembled WGS sequence"/>
</dbReference>
<evidence type="ECO:0000313" key="3">
    <source>
        <dbReference type="Proteomes" id="UP000054485"/>
    </source>
</evidence>
<evidence type="ECO:0000256" key="1">
    <source>
        <dbReference type="SAM" id="MobiDB-lite"/>
    </source>
</evidence>
<reference evidence="3" key="2">
    <citation type="submission" date="2015-01" db="EMBL/GenBank/DDBJ databases">
        <title>Evolutionary Origins and Diversification of the Mycorrhizal Mutualists.</title>
        <authorList>
            <consortium name="DOE Joint Genome Institute"/>
            <consortium name="Mycorrhizal Genomics Consortium"/>
            <person name="Kohler A."/>
            <person name="Kuo A."/>
            <person name="Nagy L.G."/>
            <person name="Floudas D."/>
            <person name="Copeland A."/>
            <person name="Barry K.W."/>
            <person name="Cichocki N."/>
            <person name="Veneault-Fourrey C."/>
            <person name="LaButti K."/>
            <person name="Lindquist E.A."/>
            <person name="Lipzen A."/>
            <person name="Lundell T."/>
            <person name="Morin E."/>
            <person name="Murat C."/>
            <person name="Riley R."/>
            <person name="Ohm R."/>
            <person name="Sun H."/>
            <person name="Tunlid A."/>
            <person name="Henrissat B."/>
            <person name="Grigoriev I.V."/>
            <person name="Hibbett D.S."/>
            <person name="Martin F."/>
        </authorList>
    </citation>
    <scope>NUCLEOTIDE SEQUENCE [LARGE SCALE GENOMIC DNA]</scope>
    <source>
        <strain evidence="3">UH-Slu-Lm8-n1</strain>
    </source>
</reference>
<feature type="region of interest" description="Disordered" evidence="1">
    <location>
        <begin position="1"/>
        <end position="87"/>
    </location>
</feature>
<dbReference type="OrthoDB" id="2650292at2759"/>
<name>A0A0D0A0X7_9AGAM</name>
<dbReference type="InParanoid" id="A0A0D0A0X7"/>
<protein>
    <submittedName>
        <fullName evidence="2">Uncharacterized protein</fullName>
    </submittedName>
</protein>
<gene>
    <name evidence="2" type="ORF">CY34DRAFT_19521</name>
</gene>
<dbReference type="EMBL" id="KN836604">
    <property type="protein sequence ID" value="KIK31834.1"/>
    <property type="molecule type" value="Genomic_DNA"/>
</dbReference>